<dbReference type="SMART" id="SM00670">
    <property type="entry name" value="PINc"/>
    <property type="match status" value="1"/>
</dbReference>
<dbReference type="OrthoDB" id="548295at2759"/>
<dbReference type="CDD" id="cd18727">
    <property type="entry name" value="PIN_Swt1-like"/>
    <property type="match status" value="1"/>
</dbReference>
<dbReference type="InterPro" id="IPR029060">
    <property type="entry name" value="PIN-like_dom_sf"/>
</dbReference>
<dbReference type="Gene3D" id="3.40.50.1010">
    <property type="entry name" value="5'-nuclease"/>
    <property type="match status" value="1"/>
</dbReference>
<dbReference type="eggNOG" id="KOG4689">
    <property type="taxonomic scope" value="Eukaryota"/>
</dbReference>
<dbReference type="PANTHER" id="PTHR16161:SF0">
    <property type="entry name" value="TRANSCRIPTIONAL PROTEIN SWT1"/>
    <property type="match status" value="1"/>
</dbReference>
<reference evidence="5" key="3">
    <citation type="submission" date="2025-09" db="UniProtKB">
        <authorList>
            <consortium name="Ensembl"/>
        </authorList>
    </citation>
    <scope>IDENTIFICATION</scope>
</reference>
<dbReference type="HOGENOM" id="CLU_015080_0_0_1"/>
<evidence type="ECO:0000256" key="1">
    <source>
        <dbReference type="ARBA" id="ARBA00060839"/>
    </source>
</evidence>
<reference evidence="5" key="1">
    <citation type="submission" date="2009-12" db="EMBL/GenBank/DDBJ databases">
        <title>The Genome Sequence of Anolis carolinensis (Green Anole Lizard).</title>
        <authorList>
            <consortium name="The Genome Sequencing Platform"/>
            <person name="Di Palma F."/>
            <person name="Alfoldi J."/>
            <person name="Heiman D."/>
            <person name="Young S."/>
            <person name="Grabherr M."/>
            <person name="Johnson J."/>
            <person name="Lander E.S."/>
            <person name="Lindblad-Toh K."/>
        </authorList>
    </citation>
    <scope>NUCLEOTIDE SEQUENCE [LARGE SCALE GENOMIC DNA]</scope>
    <source>
        <strain evidence="5">JBL SC #1</strain>
    </source>
</reference>
<feature type="compositionally biased region" description="Basic and acidic residues" evidence="3">
    <location>
        <begin position="30"/>
        <end position="67"/>
    </location>
</feature>
<dbReference type="KEGG" id="acs:100558355"/>
<dbReference type="SUPFAM" id="SSF88723">
    <property type="entry name" value="PIN domain-like"/>
    <property type="match status" value="1"/>
</dbReference>
<name>H9G645_ANOCA</name>
<dbReference type="GeneTree" id="ENSGT00390000001254"/>
<evidence type="ECO:0000256" key="2">
    <source>
        <dbReference type="ARBA" id="ARBA00074620"/>
    </source>
</evidence>
<feature type="region of interest" description="Disordered" evidence="3">
    <location>
        <begin position="1"/>
        <end position="67"/>
    </location>
</feature>
<dbReference type="InterPro" id="IPR052626">
    <property type="entry name" value="SWT1_Regulator"/>
</dbReference>
<dbReference type="Ensembl" id="ENSACAT00000002279.4">
    <property type="protein sequence ID" value="ENSACAP00000002219.3"/>
    <property type="gene ID" value="ENSACAG00000002276.4"/>
</dbReference>
<dbReference type="FunFam" id="3.40.50.1010:FF:000012">
    <property type="entry name" value="SWT1, RNA endoribonuclease homolog"/>
    <property type="match status" value="1"/>
</dbReference>
<comment type="similarity">
    <text evidence="1">Belongs to the SWT1 family.</text>
</comment>
<evidence type="ECO:0000313" key="6">
    <source>
        <dbReference type="Proteomes" id="UP000001646"/>
    </source>
</evidence>
<evidence type="ECO:0000313" key="5">
    <source>
        <dbReference type="Ensembl" id="ENSACAP00000002219.3"/>
    </source>
</evidence>
<dbReference type="Proteomes" id="UP000001646">
    <property type="component" value="Unplaced"/>
</dbReference>
<keyword evidence="6" id="KW-1185">Reference proteome</keyword>
<dbReference type="Bgee" id="ENSACAG00000002276">
    <property type="expression patterns" value="Expressed in dewlap and 13 other cell types or tissues"/>
</dbReference>
<dbReference type="GO" id="GO:0005634">
    <property type="term" value="C:nucleus"/>
    <property type="evidence" value="ECO:0000318"/>
    <property type="project" value="GO_Central"/>
</dbReference>
<dbReference type="AlphaFoldDB" id="H9G645"/>
<organism evidence="5 6">
    <name type="scientific">Anolis carolinensis</name>
    <name type="common">Green anole</name>
    <name type="synonym">American chameleon</name>
    <dbReference type="NCBI Taxonomy" id="28377"/>
    <lineage>
        <taxon>Eukaryota</taxon>
        <taxon>Metazoa</taxon>
        <taxon>Chordata</taxon>
        <taxon>Craniata</taxon>
        <taxon>Vertebrata</taxon>
        <taxon>Euteleostomi</taxon>
        <taxon>Lepidosauria</taxon>
        <taxon>Squamata</taxon>
        <taxon>Bifurcata</taxon>
        <taxon>Unidentata</taxon>
        <taxon>Episquamata</taxon>
        <taxon>Toxicofera</taxon>
        <taxon>Iguania</taxon>
        <taxon>Dactyloidae</taxon>
        <taxon>Anolis</taxon>
    </lineage>
</organism>
<dbReference type="PANTHER" id="PTHR16161">
    <property type="entry name" value="TRANSCRIPTIONAL PROTEIN SWT1"/>
    <property type="match status" value="1"/>
</dbReference>
<protein>
    <recommendedName>
        <fullName evidence="2">Transcriptional protein SWT1</fullName>
    </recommendedName>
</protein>
<feature type="compositionally biased region" description="Basic residues" evidence="3">
    <location>
        <begin position="18"/>
        <end position="29"/>
    </location>
</feature>
<feature type="domain" description="PIN" evidence="4">
    <location>
        <begin position="354"/>
        <end position="481"/>
    </location>
</feature>
<evidence type="ECO:0000256" key="3">
    <source>
        <dbReference type="SAM" id="MobiDB-lite"/>
    </source>
</evidence>
<gene>
    <name evidence="5" type="primary">SWT1</name>
</gene>
<dbReference type="InParanoid" id="H9G645"/>
<reference evidence="5" key="2">
    <citation type="submission" date="2025-08" db="UniProtKB">
        <authorList>
            <consortium name="Ensembl"/>
        </authorList>
    </citation>
    <scope>IDENTIFICATION</scope>
</reference>
<proteinExistence type="inferred from homology"/>
<accession>H9G645</accession>
<dbReference type="InterPro" id="IPR002716">
    <property type="entry name" value="PIN_dom"/>
</dbReference>
<dbReference type="STRING" id="28377.ENSACAP00000002219"/>
<evidence type="ECO:0000259" key="4">
    <source>
        <dbReference type="SMART" id="SM00670"/>
    </source>
</evidence>
<sequence>MSNKHKKNSEKKDNTSDKKKHGKAKIGSHRTKDDPSQRLHDTARCTKTKNNSDVKEATTKDLQKNISKETQPVVGILMSLEQREKITMHFKSKAKYSGQRSKIHSVAASLSKEDSDTNVCDVPKERKESQDLRIWNRKKKKKKSKAECSNLKDLIERSMLPMECSFLHKKPYKLNELSVKQKTLKEQYPSTSTINFSGPEKLHTQTCRGEAPEKAEDTLLEHSSKKSNEIRCKPLCPMTKLTKRWKYKEKEQLCNDIIKNVSYLKTQGNKYESVAFRTNQRCETSCPSFPAFEATEITGADQEMQIVEDLHAARVDKKMALSVVQTCGELTSMEIDLPDDESNRFSRSIAGLNTLIVIDTNIMISHLDFIKSLKNNDIPGIGNFVLIIPWVVLQELDNLKRGKILANVGQKAIPAVHFIYMCLKIQDPKLWGQSMQLASQKTLDFTIENNDDRVLQCCLQYKNLFPHTEIILLTNDKNLCNKALVSEIKACSKIDFAAALQELIPKTVVTNQGVYSGQSHLEKDTKSYKVGGSSTDHLSIIILDTKKCLGEVLSSILETELKIAFGDLWTEVVYRKPPWTLTNVLECYRKHWMAVFGMVIPRRFLSTIEYIYKYFCTAEAIQESTIKEVLTESKMLLKTFISRSNYDGALSQAITQIDKLFETLNKIGVGQNAFKSTSGEIACEKMEDVALVQNTQIGETSLSPKPLIQGNKHMEIWSVLQTLWDKMNGFSLDVFQKLDLSTVTDNMTSFKEAFMDLQKLMSAISETLSRIQKVILPNSSFEDIWTLYSFLTNAEVNNIKFTAEELYECISQEVYRDRLSIGCGQLAQLECTIKQRYESACLEIKNRGWI</sequence>
<dbReference type="Pfam" id="PF13638">
    <property type="entry name" value="PIN_4"/>
    <property type="match status" value="1"/>
</dbReference>